<comment type="caution">
    <text evidence="1">The sequence shown here is derived from an EMBL/GenBank/DDBJ whole genome shotgun (WGS) entry which is preliminary data.</text>
</comment>
<dbReference type="Proteomes" id="UP000034562">
    <property type="component" value="Unassembled WGS sequence"/>
</dbReference>
<dbReference type="AlphaFoldDB" id="A0A0G0VBR3"/>
<evidence type="ECO:0000313" key="1">
    <source>
        <dbReference type="EMBL" id="KKR69525.1"/>
    </source>
</evidence>
<name>A0A0G0VBR3_9BACT</name>
<organism evidence="1 2">
    <name type="scientific">Candidatus Woesebacteria bacterium GW2011_GWA2_40_7b</name>
    <dbReference type="NCBI Taxonomy" id="1618563"/>
    <lineage>
        <taxon>Bacteria</taxon>
        <taxon>Candidatus Woeseibacteriota</taxon>
    </lineage>
</organism>
<dbReference type="EMBL" id="LBZK01000044">
    <property type="protein sequence ID" value="KKR69525.1"/>
    <property type="molecule type" value="Genomic_DNA"/>
</dbReference>
<protein>
    <submittedName>
        <fullName evidence="1">Uncharacterized protein</fullName>
    </submittedName>
</protein>
<dbReference type="STRING" id="1618563.UU12_C0044G0003"/>
<proteinExistence type="predicted"/>
<sequence length="124" mass="15069">MYNFEKELDKSVKEIKDRKAREKLEDEKLWKEFKAGLAVPFQLLLLAFLKFTEKAITTISYLFPFSFLLRNNRFHYSRKPLMDTWNELIKTNRKSKTNFYVKGAYEDQYFYNKLIISKFKTRLA</sequence>
<gene>
    <name evidence="1" type="ORF">UU12_C0044G0003</name>
</gene>
<evidence type="ECO:0000313" key="2">
    <source>
        <dbReference type="Proteomes" id="UP000034562"/>
    </source>
</evidence>
<accession>A0A0G0VBR3</accession>
<reference evidence="1 2" key="1">
    <citation type="journal article" date="2015" name="Nature">
        <title>rRNA introns, odd ribosomes, and small enigmatic genomes across a large radiation of phyla.</title>
        <authorList>
            <person name="Brown C.T."/>
            <person name="Hug L.A."/>
            <person name="Thomas B.C."/>
            <person name="Sharon I."/>
            <person name="Castelle C.J."/>
            <person name="Singh A."/>
            <person name="Wilkins M.J."/>
            <person name="Williams K.H."/>
            <person name="Banfield J.F."/>
        </authorList>
    </citation>
    <scope>NUCLEOTIDE SEQUENCE [LARGE SCALE GENOMIC DNA]</scope>
</reference>